<keyword evidence="1" id="KW-1133">Transmembrane helix</keyword>
<evidence type="ECO:0000313" key="3">
    <source>
        <dbReference type="Proteomes" id="UP001249291"/>
    </source>
</evidence>
<dbReference type="EMBL" id="JAVIZQ010000001">
    <property type="protein sequence ID" value="MDR6143618.1"/>
    <property type="molecule type" value="Genomic_DNA"/>
</dbReference>
<sequence length="54" mass="5956">MDPLLLSILLPVAGFLIGLLILWLVIYTAVRSALTSHRQALAEEARPARPYVGR</sequence>
<name>A0ABU1HVD6_9MICO</name>
<dbReference type="Proteomes" id="UP001249291">
    <property type="component" value="Unassembled WGS sequence"/>
</dbReference>
<gene>
    <name evidence="2" type="ORF">QE375_003172</name>
</gene>
<dbReference type="RefSeq" id="WP_309692902.1">
    <property type="nucleotide sequence ID" value="NZ_JAVIZQ010000001.1"/>
</dbReference>
<reference evidence="2 3" key="1">
    <citation type="submission" date="2023-08" db="EMBL/GenBank/DDBJ databases">
        <title>Functional and genomic diversity of the sorghum phyllosphere microbiome.</title>
        <authorList>
            <person name="Shade A."/>
        </authorList>
    </citation>
    <scope>NUCLEOTIDE SEQUENCE [LARGE SCALE GENOMIC DNA]</scope>
    <source>
        <strain evidence="2 3">SORGH_AS_0445</strain>
    </source>
</reference>
<accession>A0ABU1HVD6</accession>
<protein>
    <submittedName>
        <fullName evidence="2">Uncharacterized protein</fullName>
    </submittedName>
</protein>
<keyword evidence="1" id="KW-0472">Membrane</keyword>
<feature type="transmembrane region" description="Helical" evidence="1">
    <location>
        <begin position="6"/>
        <end position="30"/>
    </location>
</feature>
<keyword evidence="3" id="KW-1185">Reference proteome</keyword>
<comment type="caution">
    <text evidence="2">The sequence shown here is derived from an EMBL/GenBank/DDBJ whole genome shotgun (WGS) entry which is preliminary data.</text>
</comment>
<keyword evidence="1" id="KW-0812">Transmembrane</keyword>
<evidence type="ECO:0000256" key="1">
    <source>
        <dbReference type="SAM" id="Phobius"/>
    </source>
</evidence>
<organism evidence="2 3">
    <name type="scientific">Microbacterium foliorum</name>
    <dbReference type="NCBI Taxonomy" id="104336"/>
    <lineage>
        <taxon>Bacteria</taxon>
        <taxon>Bacillati</taxon>
        <taxon>Actinomycetota</taxon>
        <taxon>Actinomycetes</taxon>
        <taxon>Micrococcales</taxon>
        <taxon>Microbacteriaceae</taxon>
        <taxon>Microbacterium</taxon>
    </lineage>
</organism>
<evidence type="ECO:0000313" key="2">
    <source>
        <dbReference type="EMBL" id="MDR6143618.1"/>
    </source>
</evidence>
<proteinExistence type="predicted"/>